<feature type="region of interest" description="Disordered" evidence="1">
    <location>
        <begin position="163"/>
        <end position="293"/>
    </location>
</feature>
<protein>
    <submittedName>
        <fullName evidence="2">Uncharacterized protein</fullName>
    </submittedName>
</protein>
<feature type="compositionally biased region" description="Acidic residues" evidence="1">
    <location>
        <begin position="23"/>
        <end position="50"/>
    </location>
</feature>
<evidence type="ECO:0000256" key="1">
    <source>
        <dbReference type="SAM" id="MobiDB-lite"/>
    </source>
</evidence>
<reference evidence="3" key="2">
    <citation type="submission" date="2015-01" db="EMBL/GenBank/DDBJ databases">
        <title>Evolutionary Origins and Diversification of the Mycorrhizal Mutualists.</title>
        <authorList>
            <consortium name="DOE Joint Genome Institute"/>
            <consortium name="Mycorrhizal Genomics Consortium"/>
            <person name="Kohler A."/>
            <person name="Kuo A."/>
            <person name="Nagy L.G."/>
            <person name="Floudas D."/>
            <person name="Copeland A."/>
            <person name="Barry K.W."/>
            <person name="Cichocki N."/>
            <person name="Veneault-Fourrey C."/>
            <person name="LaButti K."/>
            <person name="Lindquist E.A."/>
            <person name="Lipzen A."/>
            <person name="Lundell T."/>
            <person name="Morin E."/>
            <person name="Murat C."/>
            <person name="Riley R."/>
            <person name="Ohm R."/>
            <person name="Sun H."/>
            <person name="Tunlid A."/>
            <person name="Henrissat B."/>
            <person name="Grigoriev I.V."/>
            <person name="Hibbett D.S."/>
            <person name="Martin F."/>
        </authorList>
    </citation>
    <scope>NUCLEOTIDE SEQUENCE [LARGE SCALE GENOMIC DNA]</scope>
    <source>
        <strain evidence="3">Ve08.2h10</strain>
    </source>
</reference>
<organism evidence="2 3">
    <name type="scientific">Paxillus rubicundulus Ve08.2h10</name>
    <dbReference type="NCBI Taxonomy" id="930991"/>
    <lineage>
        <taxon>Eukaryota</taxon>
        <taxon>Fungi</taxon>
        <taxon>Dikarya</taxon>
        <taxon>Basidiomycota</taxon>
        <taxon>Agaricomycotina</taxon>
        <taxon>Agaricomycetes</taxon>
        <taxon>Agaricomycetidae</taxon>
        <taxon>Boletales</taxon>
        <taxon>Paxilineae</taxon>
        <taxon>Paxillaceae</taxon>
        <taxon>Paxillus</taxon>
    </lineage>
</organism>
<feature type="region of interest" description="Disordered" evidence="1">
    <location>
        <begin position="358"/>
        <end position="392"/>
    </location>
</feature>
<feature type="compositionally biased region" description="Acidic residues" evidence="1">
    <location>
        <begin position="163"/>
        <end position="172"/>
    </location>
</feature>
<name>A0A0D0CU42_9AGAM</name>
<evidence type="ECO:0000313" key="2">
    <source>
        <dbReference type="EMBL" id="KIK74611.1"/>
    </source>
</evidence>
<dbReference type="Proteomes" id="UP000054538">
    <property type="component" value="Unassembled WGS sequence"/>
</dbReference>
<feature type="compositionally biased region" description="Basic and acidic residues" evidence="1">
    <location>
        <begin position="187"/>
        <end position="204"/>
    </location>
</feature>
<keyword evidence="3" id="KW-1185">Reference proteome</keyword>
<dbReference type="HOGENOM" id="CLU_642663_0_0_1"/>
<dbReference type="OrthoDB" id="2692879at2759"/>
<feature type="compositionally biased region" description="Polar residues" evidence="1">
    <location>
        <begin position="371"/>
        <end position="392"/>
    </location>
</feature>
<sequence length="427" mass="47011">MSDSAIESASEDESLAIEWAPTSEEEDMPPYLEEEEGEEDEGEDEKEEADLDVIAESRQSVPAKFSKQELTIMMNAKLQLMSCRGAVRKKILETMLGQLYKLEGRDARASMMRPGHQEFSGDPSHMKTSEALQFLQFIQARQKEHPDNVFKFHHWIDENGDLQESMEDEDDAESRNEDSIEAPRSTSRKEQPTRGKGKGKEKIKGKVPTENVGGVQAIGSMQPSAKVAANHMEQPTSGKGKGKEKDKGKAPAENVGGVWDIGNMQPIGQVAAKNAERPQPRQKGATKPKDESLNDYLLKANEIRSNLAIAPVPSRQAIQSTAAMQILATSQPAKMPAKMPKDKCTLKKVDPVMVPVLGSQQESNSDRNNKSYHPSQQSATLHPNNGSAMHQTSAAKSTILVYPPKNKATGVETEVMLQRSTYLLDSC</sequence>
<feature type="compositionally biased region" description="Basic and acidic residues" evidence="1">
    <location>
        <begin position="241"/>
        <end position="250"/>
    </location>
</feature>
<accession>A0A0D0CU42</accession>
<dbReference type="AlphaFoldDB" id="A0A0D0CU42"/>
<gene>
    <name evidence="2" type="ORF">PAXRUDRAFT_19700</name>
</gene>
<dbReference type="InParanoid" id="A0A0D0CU42"/>
<reference evidence="2 3" key="1">
    <citation type="submission" date="2014-04" db="EMBL/GenBank/DDBJ databases">
        <authorList>
            <consortium name="DOE Joint Genome Institute"/>
            <person name="Kuo A."/>
            <person name="Kohler A."/>
            <person name="Jargeat P."/>
            <person name="Nagy L.G."/>
            <person name="Floudas D."/>
            <person name="Copeland A."/>
            <person name="Barry K.W."/>
            <person name="Cichocki N."/>
            <person name="Veneault-Fourrey C."/>
            <person name="LaButti K."/>
            <person name="Lindquist E.A."/>
            <person name="Lipzen A."/>
            <person name="Lundell T."/>
            <person name="Morin E."/>
            <person name="Murat C."/>
            <person name="Sun H."/>
            <person name="Tunlid A."/>
            <person name="Henrissat B."/>
            <person name="Grigoriev I.V."/>
            <person name="Hibbett D.S."/>
            <person name="Martin F."/>
            <person name="Nordberg H.P."/>
            <person name="Cantor M.N."/>
            <person name="Hua S.X."/>
        </authorList>
    </citation>
    <scope>NUCLEOTIDE SEQUENCE [LARGE SCALE GENOMIC DNA]</scope>
    <source>
        <strain evidence="2 3">Ve08.2h10</strain>
    </source>
</reference>
<proteinExistence type="predicted"/>
<feature type="region of interest" description="Disordered" evidence="1">
    <location>
        <begin position="1"/>
        <end position="50"/>
    </location>
</feature>
<dbReference type="EMBL" id="KN828705">
    <property type="protein sequence ID" value="KIK74611.1"/>
    <property type="molecule type" value="Genomic_DNA"/>
</dbReference>
<evidence type="ECO:0000313" key="3">
    <source>
        <dbReference type="Proteomes" id="UP000054538"/>
    </source>
</evidence>